<dbReference type="EMBL" id="GL377567">
    <property type="protein sequence ID" value="EFJ35855.1"/>
    <property type="molecule type" value="Genomic_DNA"/>
</dbReference>
<reference evidence="2 3" key="1">
    <citation type="journal article" date="2011" name="Science">
        <title>The Selaginella genome identifies genetic changes associated with the evolution of vascular plants.</title>
        <authorList>
            <person name="Banks J.A."/>
            <person name="Nishiyama T."/>
            <person name="Hasebe M."/>
            <person name="Bowman J.L."/>
            <person name="Gribskov M."/>
            <person name="dePamphilis C."/>
            <person name="Albert V.A."/>
            <person name="Aono N."/>
            <person name="Aoyama T."/>
            <person name="Ambrose B.A."/>
            <person name="Ashton N.W."/>
            <person name="Axtell M.J."/>
            <person name="Barker E."/>
            <person name="Barker M.S."/>
            <person name="Bennetzen J.L."/>
            <person name="Bonawitz N.D."/>
            <person name="Chapple C."/>
            <person name="Cheng C."/>
            <person name="Correa L.G."/>
            <person name="Dacre M."/>
            <person name="DeBarry J."/>
            <person name="Dreyer I."/>
            <person name="Elias M."/>
            <person name="Engstrom E.M."/>
            <person name="Estelle M."/>
            <person name="Feng L."/>
            <person name="Finet C."/>
            <person name="Floyd S.K."/>
            <person name="Frommer W.B."/>
            <person name="Fujita T."/>
            <person name="Gramzow L."/>
            <person name="Gutensohn M."/>
            <person name="Harholt J."/>
            <person name="Hattori M."/>
            <person name="Heyl A."/>
            <person name="Hirai T."/>
            <person name="Hiwatashi Y."/>
            <person name="Ishikawa M."/>
            <person name="Iwata M."/>
            <person name="Karol K.G."/>
            <person name="Koehler B."/>
            <person name="Kolukisaoglu U."/>
            <person name="Kubo M."/>
            <person name="Kurata T."/>
            <person name="Lalonde S."/>
            <person name="Li K."/>
            <person name="Li Y."/>
            <person name="Litt A."/>
            <person name="Lyons E."/>
            <person name="Manning G."/>
            <person name="Maruyama T."/>
            <person name="Michael T.P."/>
            <person name="Mikami K."/>
            <person name="Miyazaki S."/>
            <person name="Morinaga S."/>
            <person name="Murata T."/>
            <person name="Mueller-Roeber B."/>
            <person name="Nelson D.R."/>
            <person name="Obara M."/>
            <person name="Oguri Y."/>
            <person name="Olmstead R.G."/>
            <person name="Onodera N."/>
            <person name="Petersen B.L."/>
            <person name="Pils B."/>
            <person name="Prigge M."/>
            <person name="Rensing S.A."/>
            <person name="Riano-Pachon D.M."/>
            <person name="Roberts A.W."/>
            <person name="Sato Y."/>
            <person name="Scheller H.V."/>
            <person name="Schulz B."/>
            <person name="Schulz C."/>
            <person name="Shakirov E.V."/>
            <person name="Shibagaki N."/>
            <person name="Shinohara N."/>
            <person name="Shippen D.E."/>
            <person name="Soerensen I."/>
            <person name="Sotooka R."/>
            <person name="Sugimoto N."/>
            <person name="Sugita M."/>
            <person name="Sumikawa N."/>
            <person name="Tanurdzic M."/>
            <person name="Theissen G."/>
            <person name="Ulvskov P."/>
            <person name="Wakazuki S."/>
            <person name="Weng J.K."/>
            <person name="Willats W.W."/>
            <person name="Wipf D."/>
            <person name="Wolf P.G."/>
            <person name="Yang L."/>
            <person name="Zimmer A.D."/>
            <person name="Zhu Q."/>
            <person name="Mitros T."/>
            <person name="Hellsten U."/>
            <person name="Loque D."/>
            <person name="Otillar R."/>
            <person name="Salamov A."/>
            <person name="Schmutz J."/>
            <person name="Shapiro H."/>
            <person name="Lindquist E."/>
            <person name="Lucas S."/>
            <person name="Rokhsar D."/>
            <person name="Grigoriev I.V."/>
        </authorList>
    </citation>
    <scope>NUCLEOTIDE SEQUENCE [LARGE SCALE GENOMIC DNA]</scope>
</reference>
<feature type="domain" description="DYW" evidence="1">
    <location>
        <begin position="2"/>
        <end position="55"/>
    </location>
</feature>
<organism evidence="3">
    <name type="scientific">Selaginella moellendorffii</name>
    <name type="common">Spikemoss</name>
    <dbReference type="NCBI Taxonomy" id="88036"/>
    <lineage>
        <taxon>Eukaryota</taxon>
        <taxon>Viridiplantae</taxon>
        <taxon>Streptophyta</taxon>
        <taxon>Embryophyta</taxon>
        <taxon>Tracheophyta</taxon>
        <taxon>Lycopodiopsida</taxon>
        <taxon>Selaginellales</taxon>
        <taxon>Selaginellaceae</taxon>
        <taxon>Selaginella</taxon>
    </lineage>
</organism>
<dbReference type="Pfam" id="PF14432">
    <property type="entry name" value="DYW_deaminase"/>
    <property type="match status" value="1"/>
</dbReference>
<name>D8QUE2_SELML</name>
<proteinExistence type="predicted"/>
<dbReference type="InParanoid" id="D8QUE2"/>
<keyword evidence="3" id="KW-1185">Reference proteome</keyword>
<dbReference type="eggNOG" id="KOG4197">
    <property type="taxonomic scope" value="Eukaryota"/>
</dbReference>
<gene>
    <name evidence="2" type="ORF">SELMODRAFT_78760</name>
</gene>
<dbReference type="HOGENOM" id="CLU_002706_36_2_1"/>
<dbReference type="InterPro" id="IPR032867">
    <property type="entry name" value="DYW_dom"/>
</dbReference>
<dbReference type="Proteomes" id="UP000001514">
    <property type="component" value="Unassembled WGS sequence"/>
</dbReference>
<dbReference type="Gramene" id="EFJ35855">
    <property type="protein sequence ID" value="EFJ35855"/>
    <property type="gene ID" value="SELMODRAFT_78760"/>
</dbReference>
<dbReference type="GO" id="GO:0008270">
    <property type="term" value="F:zinc ion binding"/>
    <property type="evidence" value="ECO:0007669"/>
    <property type="project" value="InterPro"/>
</dbReference>
<accession>D8QUE2</accession>
<evidence type="ECO:0000259" key="1">
    <source>
        <dbReference type="Pfam" id="PF14432"/>
    </source>
</evidence>
<protein>
    <recommendedName>
        <fullName evidence="1">DYW domain-containing protein</fullName>
    </recommendedName>
</protein>
<dbReference type="KEGG" id="smo:SELMODRAFT_78760"/>
<feature type="non-terminal residue" evidence="2">
    <location>
        <position position="1"/>
    </location>
</feature>
<dbReference type="AlphaFoldDB" id="D8QUE2"/>
<dbReference type="OMA" id="RICAGSH"/>
<evidence type="ECO:0000313" key="2">
    <source>
        <dbReference type="EMBL" id="EFJ35855.1"/>
    </source>
</evidence>
<evidence type="ECO:0000313" key="3">
    <source>
        <dbReference type="Proteomes" id="UP000001514"/>
    </source>
</evidence>
<sequence length="61" mass="7008">AGYVPDTNEILYDVGEEQKEELLHYHSEKMAVAFGLISTQQGSPLRIIMNLWVCALRWDDL</sequence>